<dbReference type="PROSITE" id="PS00061">
    <property type="entry name" value="ADH_SHORT"/>
    <property type="match status" value="1"/>
</dbReference>
<evidence type="ECO:0000256" key="1">
    <source>
        <dbReference type="ARBA" id="ARBA00006484"/>
    </source>
</evidence>
<dbReference type="Pfam" id="PF13561">
    <property type="entry name" value="adh_short_C2"/>
    <property type="match status" value="1"/>
</dbReference>
<dbReference type="OrthoDB" id="286404at2"/>
<dbReference type="FunFam" id="3.40.50.720:FF:000084">
    <property type="entry name" value="Short-chain dehydrogenase reductase"/>
    <property type="match status" value="1"/>
</dbReference>
<dbReference type="Proteomes" id="UP000021053">
    <property type="component" value="Unassembled WGS sequence"/>
</dbReference>
<keyword evidence="2" id="KW-0560">Oxidoreductase</keyword>
<dbReference type="InterPro" id="IPR036291">
    <property type="entry name" value="NAD(P)-bd_dom_sf"/>
</dbReference>
<dbReference type="PRINTS" id="PR00080">
    <property type="entry name" value="SDRFAMILY"/>
</dbReference>
<dbReference type="SUPFAM" id="SSF51735">
    <property type="entry name" value="NAD(P)-binding Rossmann-fold domains"/>
    <property type="match status" value="1"/>
</dbReference>
<sequence length="256" mass="26244">MTRRHDNKVAFVTGAGAGIGRAIARNLAAGGARVVVTDIDGAAAATVASGLADDGADAIAIPLDVRDAAQIDAAVARAEEAFGAVHLLANNAGVVTDHSLATLTEEAWDFVFDVNLKGQFLVARAVAAAMARTGGGAIVNLSTIEALVVVTSGSTAQPHYNASKGGVPMLTKALAVELAGAGIRVNCVAPGPIATDFFDFETVTSEAGLEFMKQRLLIPRVGRPEDIAQAVSFLLSDEASWIDGVQLPVDGGWLTR</sequence>
<accession>A0A010ZZC5</accession>
<dbReference type="PRINTS" id="PR00081">
    <property type="entry name" value="GDHRDH"/>
</dbReference>
<dbReference type="EMBL" id="JFBT01000001">
    <property type="protein sequence ID" value="EXG82572.1"/>
    <property type="molecule type" value="Genomic_DNA"/>
</dbReference>
<dbReference type="GO" id="GO:0016616">
    <property type="term" value="F:oxidoreductase activity, acting on the CH-OH group of donors, NAD or NADP as acceptor"/>
    <property type="evidence" value="ECO:0007669"/>
    <property type="project" value="TreeGrafter"/>
</dbReference>
<comment type="similarity">
    <text evidence="1">Belongs to the short-chain dehydrogenases/reductases (SDR) family.</text>
</comment>
<dbReference type="InterPro" id="IPR020904">
    <property type="entry name" value="Sc_DH/Rdtase_CS"/>
</dbReference>
<dbReference type="RefSeq" id="WP_035852432.1">
    <property type="nucleotide sequence ID" value="NZ_KK073874.1"/>
</dbReference>
<organism evidence="3 4">
    <name type="scientific">Cryptosporangium arvum DSM 44712</name>
    <dbReference type="NCBI Taxonomy" id="927661"/>
    <lineage>
        <taxon>Bacteria</taxon>
        <taxon>Bacillati</taxon>
        <taxon>Actinomycetota</taxon>
        <taxon>Actinomycetes</taxon>
        <taxon>Cryptosporangiales</taxon>
        <taxon>Cryptosporangiaceae</taxon>
        <taxon>Cryptosporangium</taxon>
    </lineage>
</organism>
<dbReference type="Gene3D" id="3.40.50.720">
    <property type="entry name" value="NAD(P)-binding Rossmann-like Domain"/>
    <property type="match status" value="1"/>
</dbReference>
<proteinExistence type="inferred from homology"/>
<dbReference type="NCBIfam" id="NF005559">
    <property type="entry name" value="PRK07231.1"/>
    <property type="match status" value="1"/>
</dbReference>
<dbReference type="AlphaFoldDB" id="A0A010ZZC5"/>
<comment type="caution">
    <text evidence="3">The sequence shown here is derived from an EMBL/GenBank/DDBJ whole genome shotgun (WGS) entry which is preliminary data.</text>
</comment>
<reference evidence="3 4" key="1">
    <citation type="submission" date="2013-07" db="EMBL/GenBank/DDBJ databases">
        <authorList>
            <consortium name="DOE Joint Genome Institute"/>
            <person name="Eisen J."/>
            <person name="Huntemann M."/>
            <person name="Han J."/>
            <person name="Chen A."/>
            <person name="Kyrpides N."/>
            <person name="Mavromatis K."/>
            <person name="Markowitz V."/>
            <person name="Palaniappan K."/>
            <person name="Ivanova N."/>
            <person name="Schaumberg A."/>
            <person name="Pati A."/>
            <person name="Liolios K."/>
            <person name="Nordberg H.P."/>
            <person name="Cantor M.N."/>
            <person name="Hua S.X."/>
            <person name="Woyke T."/>
        </authorList>
    </citation>
    <scope>NUCLEOTIDE SEQUENCE [LARGE SCALE GENOMIC DNA]</scope>
    <source>
        <strain evidence="3 4">DSM 44712</strain>
    </source>
</reference>
<dbReference type="PATRIC" id="fig|927661.3.peg.3731"/>
<evidence type="ECO:0000313" key="3">
    <source>
        <dbReference type="EMBL" id="EXG82572.1"/>
    </source>
</evidence>
<dbReference type="PANTHER" id="PTHR42760:SF133">
    <property type="entry name" value="3-OXOACYL-[ACYL-CARRIER-PROTEIN] REDUCTASE"/>
    <property type="match status" value="1"/>
</dbReference>
<dbReference type="CDD" id="cd05233">
    <property type="entry name" value="SDR_c"/>
    <property type="match status" value="1"/>
</dbReference>
<name>A0A010ZZC5_9ACTN</name>
<evidence type="ECO:0000256" key="2">
    <source>
        <dbReference type="ARBA" id="ARBA00023002"/>
    </source>
</evidence>
<dbReference type="HOGENOM" id="CLU_010194_1_3_11"/>
<protein>
    <recommendedName>
        <fullName evidence="5">Short-chain alcohol dehydrogenase like protein</fullName>
    </recommendedName>
</protein>
<dbReference type="InterPro" id="IPR002347">
    <property type="entry name" value="SDR_fam"/>
</dbReference>
<keyword evidence="4" id="KW-1185">Reference proteome</keyword>
<dbReference type="PANTHER" id="PTHR42760">
    <property type="entry name" value="SHORT-CHAIN DEHYDROGENASES/REDUCTASES FAMILY MEMBER"/>
    <property type="match status" value="1"/>
</dbReference>
<evidence type="ECO:0000313" key="4">
    <source>
        <dbReference type="Proteomes" id="UP000021053"/>
    </source>
</evidence>
<evidence type="ECO:0008006" key="5">
    <source>
        <dbReference type="Google" id="ProtNLM"/>
    </source>
</evidence>
<gene>
    <name evidence="3" type="ORF">CryarDRAFT_3764</name>
</gene>